<accession>A0ABS0SH79</accession>
<keyword evidence="6" id="KW-1185">Reference proteome</keyword>
<proteinExistence type="inferred from homology"/>
<dbReference type="Proteomes" id="UP000601789">
    <property type="component" value="Unassembled WGS sequence"/>
</dbReference>
<dbReference type="InterPro" id="IPR001638">
    <property type="entry name" value="Solute-binding_3/MltF_N"/>
</dbReference>
<dbReference type="CDD" id="cd13688">
    <property type="entry name" value="PBP2_GltI_DEBP"/>
    <property type="match status" value="1"/>
</dbReference>
<dbReference type="Pfam" id="PF00497">
    <property type="entry name" value="SBP_bac_3"/>
    <property type="match status" value="1"/>
</dbReference>
<evidence type="ECO:0000313" key="5">
    <source>
        <dbReference type="EMBL" id="MBI1621773.1"/>
    </source>
</evidence>
<dbReference type="SUPFAM" id="SSF53850">
    <property type="entry name" value="Periplasmic binding protein-like II"/>
    <property type="match status" value="1"/>
</dbReference>
<evidence type="ECO:0000259" key="4">
    <source>
        <dbReference type="SMART" id="SM00062"/>
    </source>
</evidence>
<dbReference type="InterPro" id="IPR051455">
    <property type="entry name" value="Bact_solute-bind_prot3"/>
</dbReference>
<feature type="domain" description="Solute-binding protein family 3/N-terminal" evidence="4">
    <location>
        <begin position="51"/>
        <end position="284"/>
    </location>
</feature>
<dbReference type="Gene3D" id="3.40.190.10">
    <property type="entry name" value="Periplasmic binding protein-like II"/>
    <property type="match status" value="2"/>
</dbReference>
<evidence type="ECO:0000256" key="1">
    <source>
        <dbReference type="ARBA" id="ARBA00010333"/>
    </source>
</evidence>
<dbReference type="PANTHER" id="PTHR30085">
    <property type="entry name" value="AMINO ACID ABC TRANSPORTER PERMEASE"/>
    <property type="match status" value="1"/>
</dbReference>
<dbReference type="PANTHER" id="PTHR30085:SF6">
    <property type="entry name" value="ABC TRANSPORTER GLUTAMINE-BINDING PROTEIN GLNH"/>
    <property type="match status" value="1"/>
</dbReference>
<keyword evidence="3" id="KW-0732">Signal</keyword>
<gene>
    <name evidence="5" type="ORF">IOD40_14015</name>
</gene>
<evidence type="ECO:0000256" key="2">
    <source>
        <dbReference type="ARBA" id="ARBA00022448"/>
    </source>
</evidence>
<comment type="similarity">
    <text evidence="1">Belongs to the bacterial solute-binding protein 3 family.</text>
</comment>
<protein>
    <submittedName>
        <fullName evidence="5">Amino acid ABC transporter substrate-binding protein</fullName>
    </submittedName>
</protein>
<name>A0ABS0SH79_9HYPH</name>
<dbReference type="EMBL" id="JADGMQ010000010">
    <property type="protein sequence ID" value="MBI1621773.1"/>
    <property type="molecule type" value="Genomic_DNA"/>
</dbReference>
<comment type="caution">
    <text evidence="5">The sequence shown here is derived from an EMBL/GenBank/DDBJ whole genome shotgun (WGS) entry which is preliminary data.</text>
</comment>
<organism evidence="5 6">
    <name type="scientific">Aquamicrobium zhengzhouense</name>
    <dbReference type="NCBI Taxonomy" id="2781738"/>
    <lineage>
        <taxon>Bacteria</taxon>
        <taxon>Pseudomonadati</taxon>
        <taxon>Pseudomonadota</taxon>
        <taxon>Alphaproteobacteria</taxon>
        <taxon>Hyphomicrobiales</taxon>
        <taxon>Phyllobacteriaceae</taxon>
        <taxon>Aquamicrobium</taxon>
    </lineage>
</organism>
<evidence type="ECO:0000313" key="6">
    <source>
        <dbReference type="Proteomes" id="UP000601789"/>
    </source>
</evidence>
<reference evidence="5 6" key="1">
    <citation type="submission" date="2020-10" db="EMBL/GenBank/DDBJ databases">
        <title>Aquamicrobium zhengzhouensis sp. nov., a exopolysaccharide producing bacterium isolated from farmland soil.</title>
        <authorList>
            <person name="Wang X."/>
        </authorList>
    </citation>
    <scope>NUCLEOTIDE SEQUENCE [LARGE SCALE GENOMIC DNA]</scope>
    <source>
        <strain evidence="6">cd-1</strain>
    </source>
</reference>
<keyword evidence="2" id="KW-0813">Transport</keyword>
<evidence type="ECO:0000256" key="3">
    <source>
        <dbReference type="ARBA" id="ARBA00022729"/>
    </source>
</evidence>
<sequence>MNTYTARWNDLILGAQVRKLKFAALVGGMLTTFLPNVAGADVLARLGDSGVLRAGTRVDAAPFGFMDETQRPAGFSVDLLERIRAAVEAKHGRPIELELTVVTPSNRIKMIEERQLDIVCEIATPTWEREAVVDFSIPFFRDGTRVLAFRETLKEKPALKDMIIGIAQGTTTGQILTDALPGVETRTYASMDQAFDALRKGEIDGVANVGIILLGLSRQLTPDQSVVLLPRIEPLGSEAMACILPQDDSAWRDFINAIIVDLLRGLGDYRGDYMQLYDKWFGRDGVLTYPIDRTTRDYLLRGDIWAQ</sequence>
<dbReference type="RefSeq" id="WP_198477255.1">
    <property type="nucleotide sequence ID" value="NZ_JADGMQ010000010.1"/>
</dbReference>
<dbReference type="SMART" id="SM00062">
    <property type="entry name" value="PBPb"/>
    <property type="match status" value="1"/>
</dbReference>